<dbReference type="PANTHER" id="PTHR13459:SF1">
    <property type="entry name" value="E3 UBIQUITIN-PROTEIN LIGASE RNF220 ISOFORM X1"/>
    <property type="match status" value="1"/>
</dbReference>
<gene>
    <name evidence="3" type="ORF">g.2926</name>
</gene>
<dbReference type="Pfam" id="PF15926">
    <property type="entry name" value="RNF220"/>
    <property type="match status" value="1"/>
</dbReference>
<evidence type="ECO:0000259" key="2">
    <source>
        <dbReference type="Pfam" id="PF15926"/>
    </source>
</evidence>
<feature type="compositionally biased region" description="Basic and acidic residues" evidence="1">
    <location>
        <begin position="179"/>
        <end position="190"/>
    </location>
</feature>
<sequence length="270" mass="29591">MENSAYVPNPIPPPALVVFSQAGNLPEALRMQRPFNTQAQEAKDLQVPFSTAGFGLRLMDSYSGLPAHLLHHLQPQFHLHPALDPRSVSFGPGAFQPITSESSKVFQSAFAPPSIKCMKMEGSENNVVNCYQHDKAESSSPASTSLSPSTPVVLNTSTKNENDHPMTEGRDTPTPGSETAERSSPEDTGRGFRHLRKHTEDDMLIQDMGSEYLPDSDEERVNGGDSNRLPGKKKTDPSCCPVCGLTVRNGELETHYVQELERLYKLTANS</sequence>
<evidence type="ECO:0000313" key="3">
    <source>
        <dbReference type="EMBL" id="JAS30817.1"/>
    </source>
</evidence>
<feature type="region of interest" description="Disordered" evidence="1">
    <location>
        <begin position="137"/>
        <end position="237"/>
    </location>
</feature>
<dbReference type="InterPro" id="IPR031824">
    <property type="entry name" value="RNF220_mid"/>
</dbReference>
<dbReference type="AlphaFoldDB" id="A0A1B6DYT9"/>
<dbReference type="PANTHER" id="PTHR13459">
    <property type="entry name" value="E3 UBIQUITIN-PROTEIN LIGASE RNF220 ISOFORM X1"/>
    <property type="match status" value="1"/>
</dbReference>
<dbReference type="EMBL" id="GEDC01006481">
    <property type="protein sequence ID" value="JAS30817.1"/>
    <property type="molecule type" value="Transcribed_RNA"/>
</dbReference>
<dbReference type="InterPro" id="IPR052443">
    <property type="entry name" value="E3_ubiq-ligase_RNF220-like"/>
</dbReference>
<dbReference type="GO" id="GO:0061630">
    <property type="term" value="F:ubiquitin protein ligase activity"/>
    <property type="evidence" value="ECO:0007669"/>
    <property type="project" value="TreeGrafter"/>
</dbReference>
<organism evidence="3">
    <name type="scientific">Clastoptera arizonana</name>
    <name type="common">Arizona spittle bug</name>
    <dbReference type="NCBI Taxonomy" id="38151"/>
    <lineage>
        <taxon>Eukaryota</taxon>
        <taxon>Metazoa</taxon>
        <taxon>Ecdysozoa</taxon>
        <taxon>Arthropoda</taxon>
        <taxon>Hexapoda</taxon>
        <taxon>Insecta</taxon>
        <taxon>Pterygota</taxon>
        <taxon>Neoptera</taxon>
        <taxon>Paraneoptera</taxon>
        <taxon>Hemiptera</taxon>
        <taxon>Auchenorrhyncha</taxon>
        <taxon>Cercopoidea</taxon>
        <taxon>Clastopteridae</taxon>
        <taxon>Clastoptera</taxon>
    </lineage>
</organism>
<accession>A0A1B6DYT9</accession>
<evidence type="ECO:0000256" key="1">
    <source>
        <dbReference type="SAM" id="MobiDB-lite"/>
    </source>
</evidence>
<feature type="domain" description="E3 ubiquitin-protein ligase RNF220 middle" evidence="2">
    <location>
        <begin position="234"/>
        <end position="268"/>
    </location>
</feature>
<dbReference type="GO" id="GO:0016567">
    <property type="term" value="P:protein ubiquitination"/>
    <property type="evidence" value="ECO:0007669"/>
    <property type="project" value="TreeGrafter"/>
</dbReference>
<proteinExistence type="predicted"/>
<protein>
    <recommendedName>
        <fullName evidence="2">E3 ubiquitin-protein ligase RNF220 middle domain-containing protein</fullName>
    </recommendedName>
</protein>
<feature type="non-terminal residue" evidence="3">
    <location>
        <position position="270"/>
    </location>
</feature>
<reference evidence="3" key="1">
    <citation type="submission" date="2015-12" db="EMBL/GenBank/DDBJ databases">
        <title>De novo transcriptome assembly of four potential Pierce s Disease insect vectors from Arizona vineyards.</title>
        <authorList>
            <person name="Tassone E.E."/>
        </authorList>
    </citation>
    <scope>NUCLEOTIDE SEQUENCE</scope>
</reference>
<name>A0A1B6DYT9_9HEMI</name>
<feature type="compositionally biased region" description="Basic and acidic residues" evidence="1">
    <location>
        <begin position="160"/>
        <end position="171"/>
    </location>
</feature>
<feature type="compositionally biased region" description="Low complexity" evidence="1">
    <location>
        <begin position="138"/>
        <end position="154"/>
    </location>
</feature>